<name>A0A397PF76_9SPHN</name>
<evidence type="ECO:0000256" key="2">
    <source>
        <dbReference type="ARBA" id="ARBA00022448"/>
    </source>
</evidence>
<keyword evidence="9" id="KW-1185">Reference proteome</keyword>
<evidence type="ECO:0000256" key="6">
    <source>
        <dbReference type="ARBA" id="ARBA00023136"/>
    </source>
</evidence>
<evidence type="ECO:0000256" key="3">
    <source>
        <dbReference type="ARBA" id="ARBA00022475"/>
    </source>
</evidence>
<feature type="transmembrane region" description="Helical" evidence="7">
    <location>
        <begin position="264"/>
        <end position="283"/>
    </location>
</feature>
<dbReference type="SUPFAM" id="SSF103473">
    <property type="entry name" value="MFS general substrate transporter"/>
    <property type="match status" value="1"/>
</dbReference>
<comment type="caution">
    <text evidence="8">The sequence shown here is derived from an EMBL/GenBank/DDBJ whole genome shotgun (WGS) entry which is preliminary data.</text>
</comment>
<gene>
    <name evidence="8" type="ORF">DFR49_1659</name>
</gene>
<sequence length="429" mass="45310">MISALGLLKERRFLPLFVTQFLGAFNDNFFKTAMVLFATYQIFNDAEVESNFNALATGLSLLPFFLLSALSGQLADTIDKAKIIRLVKTAEILIMLGGSAGLLIAAAGHTRIGMGLMLAAVLCLGVHSTFFGPIKYAILPQHLDRDHVLGGTGLIEAGTYLAILLGTVLAGWLSVEGSAVGVLIVAVIGWVAGRQVPPAPREGPPLALNYNPFTASWRLIGATMHIPRLFLSICAISFFWTIGAVLIIIFPPLVKNILTADERVASLVIAIFSVGIAIGSIVINTMLRGRISAKFAPASVIAMGGFVVLFSLLVRTWTPAPEGQLYGVLAFIAEPHAILIVLSLVGIAITGGMFVVPLYAFLTTTVTKDQTARTVAANNVVNSGAMVIGSVAVLALTAAGVTPENMLFLVAAMCLLAAWLAQKLHLACD</sequence>
<feature type="transmembrane region" description="Helical" evidence="7">
    <location>
        <begin position="86"/>
        <end position="106"/>
    </location>
</feature>
<dbReference type="PANTHER" id="PTHR43266">
    <property type="entry name" value="MACROLIDE-EFFLUX PROTEIN"/>
    <property type="match status" value="1"/>
</dbReference>
<dbReference type="CDD" id="cd06173">
    <property type="entry name" value="MFS_MefA_like"/>
    <property type="match status" value="1"/>
</dbReference>
<keyword evidence="5 7" id="KW-1133">Transmembrane helix</keyword>
<dbReference type="GO" id="GO:0022857">
    <property type="term" value="F:transmembrane transporter activity"/>
    <property type="evidence" value="ECO:0007669"/>
    <property type="project" value="InterPro"/>
</dbReference>
<comment type="subcellular location">
    <subcellularLocation>
        <location evidence="1">Cell membrane</location>
        <topology evidence="1">Multi-pass membrane protein</topology>
    </subcellularLocation>
</comment>
<dbReference type="Proteomes" id="UP000266568">
    <property type="component" value="Unassembled WGS sequence"/>
</dbReference>
<proteinExistence type="predicted"/>
<dbReference type="PANTHER" id="PTHR43266:SF2">
    <property type="entry name" value="MAJOR FACILITATOR SUPERFAMILY (MFS) PROFILE DOMAIN-CONTAINING PROTEIN"/>
    <property type="match status" value="1"/>
</dbReference>
<dbReference type="Pfam" id="PF07690">
    <property type="entry name" value="MFS_1"/>
    <property type="match status" value="1"/>
</dbReference>
<dbReference type="RefSeq" id="WP_119035100.1">
    <property type="nucleotide sequence ID" value="NZ_QXDC01000002.1"/>
</dbReference>
<evidence type="ECO:0000313" key="8">
    <source>
        <dbReference type="EMBL" id="RIA47093.1"/>
    </source>
</evidence>
<feature type="transmembrane region" description="Helical" evidence="7">
    <location>
        <begin position="407"/>
        <end position="426"/>
    </location>
</feature>
<evidence type="ECO:0000256" key="4">
    <source>
        <dbReference type="ARBA" id="ARBA00022692"/>
    </source>
</evidence>
<dbReference type="OrthoDB" id="9803968at2"/>
<keyword evidence="2" id="KW-0813">Transport</keyword>
<accession>A0A397PF76</accession>
<organism evidence="8 9">
    <name type="scientific">Hephaestia caeni</name>
    <dbReference type="NCBI Taxonomy" id="645617"/>
    <lineage>
        <taxon>Bacteria</taxon>
        <taxon>Pseudomonadati</taxon>
        <taxon>Pseudomonadota</taxon>
        <taxon>Alphaproteobacteria</taxon>
        <taxon>Sphingomonadales</taxon>
        <taxon>Sphingomonadaceae</taxon>
        <taxon>Hephaestia</taxon>
    </lineage>
</organism>
<feature type="transmembrane region" description="Helical" evidence="7">
    <location>
        <begin position="229"/>
        <end position="252"/>
    </location>
</feature>
<feature type="transmembrane region" description="Helical" evidence="7">
    <location>
        <begin position="337"/>
        <end position="362"/>
    </location>
</feature>
<dbReference type="EMBL" id="QXDC01000002">
    <property type="protein sequence ID" value="RIA47093.1"/>
    <property type="molecule type" value="Genomic_DNA"/>
</dbReference>
<feature type="transmembrane region" description="Helical" evidence="7">
    <location>
        <begin position="55"/>
        <end position="74"/>
    </location>
</feature>
<feature type="transmembrane region" description="Helical" evidence="7">
    <location>
        <begin position="383"/>
        <end position="401"/>
    </location>
</feature>
<feature type="transmembrane region" description="Helical" evidence="7">
    <location>
        <begin position="153"/>
        <end position="173"/>
    </location>
</feature>
<keyword evidence="6 7" id="KW-0472">Membrane</keyword>
<keyword evidence="4 7" id="KW-0812">Transmembrane</keyword>
<feature type="transmembrane region" description="Helical" evidence="7">
    <location>
        <begin position="112"/>
        <end position="132"/>
    </location>
</feature>
<evidence type="ECO:0000313" key="9">
    <source>
        <dbReference type="Proteomes" id="UP000266568"/>
    </source>
</evidence>
<evidence type="ECO:0000256" key="1">
    <source>
        <dbReference type="ARBA" id="ARBA00004651"/>
    </source>
</evidence>
<dbReference type="GO" id="GO:0005886">
    <property type="term" value="C:plasma membrane"/>
    <property type="evidence" value="ECO:0007669"/>
    <property type="project" value="UniProtKB-SubCell"/>
</dbReference>
<evidence type="ECO:0000256" key="5">
    <source>
        <dbReference type="ARBA" id="ARBA00022989"/>
    </source>
</evidence>
<dbReference type="AlphaFoldDB" id="A0A397PF76"/>
<reference evidence="8 9" key="1">
    <citation type="submission" date="2018-08" db="EMBL/GenBank/DDBJ databases">
        <title>Genomic Encyclopedia of Type Strains, Phase IV (KMG-IV): sequencing the most valuable type-strain genomes for metagenomic binning, comparative biology and taxonomic classification.</title>
        <authorList>
            <person name="Goeker M."/>
        </authorList>
    </citation>
    <scope>NUCLEOTIDE SEQUENCE [LARGE SCALE GENOMIC DNA]</scope>
    <source>
        <strain evidence="8 9">DSM 25527</strain>
    </source>
</reference>
<dbReference type="Gene3D" id="1.20.1250.20">
    <property type="entry name" value="MFS general substrate transporter like domains"/>
    <property type="match status" value="1"/>
</dbReference>
<feature type="transmembrane region" description="Helical" evidence="7">
    <location>
        <begin position="21"/>
        <end position="43"/>
    </location>
</feature>
<keyword evidence="3" id="KW-1003">Cell membrane</keyword>
<feature type="transmembrane region" description="Helical" evidence="7">
    <location>
        <begin position="179"/>
        <end position="196"/>
    </location>
</feature>
<feature type="transmembrane region" description="Helical" evidence="7">
    <location>
        <begin position="295"/>
        <end position="317"/>
    </location>
</feature>
<evidence type="ECO:0000256" key="7">
    <source>
        <dbReference type="SAM" id="Phobius"/>
    </source>
</evidence>
<protein>
    <submittedName>
        <fullName evidence="8">MFS transporter</fullName>
    </submittedName>
</protein>
<dbReference type="InterPro" id="IPR036259">
    <property type="entry name" value="MFS_trans_sf"/>
</dbReference>
<dbReference type="InterPro" id="IPR011701">
    <property type="entry name" value="MFS"/>
</dbReference>